<gene>
    <name evidence="3" type="ORF">CH371_16405</name>
</gene>
<dbReference type="Pfam" id="PF00892">
    <property type="entry name" value="EamA"/>
    <property type="match status" value="2"/>
</dbReference>
<name>A0A2M9Z8G5_9LEPT</name>
<keyword evidence="1" id="KW-0472">Membrane</keyword>
<keyword evidence="1" id="KW-1133">Transmembrane helix</keyword>
<evidence type="ECO:0000259" key="2">
    <source>
        <dbReference type="Pfam" id="PF00892"/>
    </source>
</evidence>
<sequence>MQENRLRTYLEFQFSQILISGNVLFAQLLAYSPSLITWGRTLFAFIILGAALFFRKRPFFFPTPKENLISFSMGVLLAVHWVSFFASAQVSTVAIAVLTLFTHPVWTVLLEPVFFPSRIRILDLGMAGFVFFGMWLLVPDFDLENKYLLGVLLGLVSSFTMAFRNLFTKKYLSGRGSTQVMFHQTLVTCIVLSPVLLFENLFQSQRDWGLVVLLGVFFTAVGHTFYIRAVFKMKVKTAGLLSTVQPVYSALLAWLILGEVPRKEEFVGGACILFAAFVESVRYRKKTE</sequence>
<dbReference type="RefSeq" id="WP_100759857.1">
    <property type="nucleotide sequence ID" value="NZ_NPDT01000008.1"/>
</dbReference>
<feature type="transmembrane region" description="Helical" evidence="1">
    <location>
        <begin position="92"/>
        <end position="109"/>
    </location>
</feature>
<feature type="transmembrane region" description="Helical" evidence="1">
    <location>
        <begin position="37"/>
        <end position="55"/>
    </location>
</feature>
<feature type="transmembrane region" description="Helical" evidence="1">
    <location>
        <begin position="266"/>
        <end position="283"/>
    </location>
</feature>
<dbReference type="InterPro" id="IPR000620">
    <property type="entry name" value="EamA_dom"/>
</dbReference>
<dbReference type="PANTHER" id="PTHR22911">
    <property type="entry name" value="ACYL-MALONYL CONDENSING ENZYME-RELATED"/>
    <property type="match status" value="1"/>
</dbReference>
<feature type="transmembrane region" description="Helical" evidence="1">
    <location>
        <begin position="208"/>
        <end position="227"/>
    </location>
</feature>
<feature type="transmembrane region" description="Helical" evidence="1">
    <location>
        <begin position="121"/>
        <end position="141"/>
    </location>
</feature>
<evidence type="ECO:0000313" key="3">
    <source>
        <dbReference type="EMBL" id="PJZ64706.1"/>
    </source>
</evidence>
<reference evidence="3 4" key="1">
    <citation type="submission" date="2017-07" db="EMBL/GenBank/DDBJ databases">
        <title>Leptospira spp. isolated from tropical soils.</title>
        <authorList>
            <person name="Thibeaux R."/>
            <person name="Iraola G."/>
            <person name="Ferres I."/>
            <person name="Bierque E."/>
            <person name="Girault D."/>
            <person name="Soupe-Gilbert M.-E."/>
            <person name="Picardeau M."/>
            <person name="Goarant C."/>
        </authorList>
    </citation>
    <scope>NUCLEOTIDE SEQUENCE [LARGE SCALE GENOMIC DNA]</scope>
    <source>
        <strain evidence="3 4">FH2-C-A2</strain>
    </source>
</reference>
<feature type="transmembrane region" description="Helical" evidence="1">
    <location>
        <begin position="12"/>
        <end position="31"/>
    </location>
</feature>
<accession>A0A2M9Z8G5</accession>
<dbReference type="AlphaFoldDB" id="A0A2M9Z8G5"/>
<feature type="domain" description="EamA" evidence="2">
    <location>
        <begin position="22"/>
        <end position="137"/>
    </location>
</feature>
<feature type="domain" description="EamA" evidence="2">
    <location>
        <begin position="149"/>
        <end position="278"/>
    </location>
</feature>
<feature type="transmembrane region" description="Helical" evidence="1">
    <location>
        <begin position="147"/>
        <end position="168"/>
    </location>
</feature>
<organism evidence="3 4">
    <name type="scientific">Leptospira wolffii</name>
    <dbReference type="NCBI Taxonomy" id="409998"/>
    <lineage>
        <taxon>Bacteria</taxon>
        <taxon>Pseudomonadati</taxon>
        <taxon>Spirochaetota</taxon>
        <taxon>Spirochaetia</taxon>
        <taxon>Leptospirales</taxon>
        <taxon>Leptospiraceae</taxon>
        <taxon>Leptospira</taxon>
    </lineage>
</organism>
<evidence type="ECO:0000256" key="1">
    <source>
        <dbReference type="SAM" id="Phobius"/>
    </source>
</evidence>
<proteinExistence type="predicted"/>
<dbReference type="EMBL" id="NPDT01000008">
    <property type="protein sequence ID" value="PJZ64706.1"/>
    <property type="molecule type" value="Genomic_DNA"/>
</dbReference>
<dbReference type="InterPro" id="IPR037185">
    <property type="entry name" value="EmrE-like"/>
</dbReference>
<dbReference type="PANTHER" id="PTHR22911:SF79">
    <property type="entry name" value="MOBA-LIKE NTP TRANSFERASE DOMAIN-CONTAINING PROTEIN"/>
    <property type="match status" value="1"/>
</dbReference>
<keyword evidence="1" id="KW-0812">Transmembrane</keyword>
<dbReference type="GO" id="GO:0016020">
    <property type="term" value="C:membrane"/>
    <property type="evidence" value="ECO:0007669"/>
    <property type="project" value="InterPro"/>
</dbReference>
<feature type="transmembrane region" description="Helical" evidence="1">
    <location>
        <begin position="180"/>
        <end position="202"/>
    </location>
</feature>
<evidence type="ECO:0000313" key="4">
    <source>
        <dbReference type="Proteomes" id="UP000231912"/>
    </source>
</evidence>
<protein>
    <submittedName>
        <fullName evidence="3">Permease</fullName>
    </submittedName>
</protein>
<dbReference type="Proteomes" id="UP000231912">
    <property type="component" value="Unassembled WGS sequence"/>
</dbReference>
<dbReference type="SUPFAM" id="SSF103481">
    <property type="entry name" value="Multidrug resistance efflux transporter EmrE"/>
    <property type="match status" value="2"/>
</dbReference>
<feature type="transmembrane region" description="Helical" evidence="1">
    <location>
        <begin position="67"/>
        <end position="86"/>
    </location>
</feature>
<comment type="caution">
    <text evidence="3">The sequence shown here is derived from an EMBL/GenBank/DDBJ whole genome shotgun (WGS) entry which is preliminary data.</text>
</comment>
<feature type="transmembrane region" description="Helical" evidence="1">
    <location>
        <begin position="239"/>
        <end position="260"/>
    </location>
</feature>